<evidence type="ECO:0000256" key="1">
    <source>
        <dbReference type="ARBA" id="ARBA00004141"/>
    </source>
</evidence>
<dbReference type="PANTHER" id="PTHR10361">
    <property type="entry name" value="SODIUM-BILE ACID COTRANSPORTER"/>
    <property type="match status" value="1"/>
</dbReference>
<sequence>MLKSISSWVSRWFTALIILWAAFNYFAPGFSLSFASNVSYILSLILFGMGLTLSPADFKRIFKRPIPVILGTVAHYVIMPLIAFTLCLVFHLEGDIAAGVILVGSCPSGTASSVMAFLAKGDVALDVSIEALSTLLAPIMLPLLLKLYAGQYVAVSSSTLFWKTLEIVVAPIILGVIVNTFFSKQIEPIKHVMPLISQIAILSIIGVVFAVNRAHLFSAATMIIIPIVMLHNLLGYALGYGFARLIKLDLPQQKAFTFEVGMQDSSLGATLAMKYLVPVAAVPSTFFSIWHNISGSILSSWWARRQ</sequence>
<feature type="transmembrane region" description="Helical" evidence="5">
    <location>
        <begin position="217"/>
        <end position="238"/>
    </location>
</feature>
<evidence type="ECO:0000256" key="3">
    <source>
        <dbReference type="ARBA" id="ARBA00022989"/>
    </source>
</evidence>
<evidence type="ECO:0000256" key="5">
    <source>
        <dbReference type="SAM" id="Phobius"/>
    </source>
</evidence>
<dbReference type="InterPro" id="IPR004710">
    <property type="entry name" value="Bilac:Na_transpt"/>
</dbReference>
<gene>
    <name evidence="6" type="ORF">R54876_GBNLAHCA_00264</name>
</gene>
<keyword evidence="4 5" id="KW-0472">Membrane</keyword>
<feature type="transmembrane region" description="Helical" evidence="5">
    <location>
        <begin position="68"/>
        <end position="91"/>
    </location>
</feature>
<dbReference type="PANTHER" id="PTHR10361:SF28">
    <property type="entry name" value="P3 PROTEIN-RELATED"/>
    <property type="match status" value="1"/>
</dbReference>
<keyword evidence="2 5" id="KW-0812">Transmembrane</keyword>
<feature type="transmembrane region" description="Helical" evidence="5">
    <location>
        <begin position="194"/>
        <end position="211"/>
    </location>
</feature>
<dbReference type="EMBL" id="CAWVOH010000001">
    <property type="protein sequence ID" value="CAK8053707.1"/>
    <property type="molecule type" value="Genomic_DNA"/>
</dbReference>
<name>A0ABM9N3I1_9LACO</name>
<dbReference type="InterPro" id="IPR002657">
    <property type="entry name" value="BilAc:Na_symport/Acr3"/>
</dbReference>
<proteinExistence type="predicted"/>
<organism evidence="6 7">
    <name type="scientific">Eupransor demetentiae</name>
    <dbReference type="NCBI Taxonomy" id="3109584"/>
    <lineage>
        <taxon>Bacteria</taxon>
        <taxon>Bacillati</taxon>
        <taxon>Bacillota</taxon>
        <taxon>Bacilli</taxon>
        <taxon>Lactobacillales</taxon>
        <taxon>Lactobacillaceae</taxon>
        <taxon>Eupransor</taxon>
    </lineage>
</organism>
<evidence type="ECO:0000313" key="7">
    <source>
        <dbReference type="Proteomes" id="UP001314241"/>
    </source>
</evidence>
<comment type="caution">
    <text evidence="6">The sequence shown here is derived from an EMBL/GenBank/DDBJ whole genome shotgun (WGS) entry which is preliminary data.</text>
</comment>
<protein>
    <submittedName>
        <fullName evidence="6">Predicted Na+-dependent transporter YfeH (YfeH)</fullName>
    </submittedName>
</protein>
<dbReference type="Proteomes" id="UP001314241">
    <property type="component" value="Unassembled WGS sequence"/>
</dbReference>
<evidence type="ECO:0000256" key="2">
    <source>
        <dbReference type="ARBA" id="ARBA00022692"/>
    </source>
</evidence>
<keyword evidence="3 5" id="KW-1133">Transmembrane helix</keyword>
<evidence type="ECO:0000256" key="4">
    <source>
        <dbReference type="ARBA" id="ARBA00023136"/>
    </source>
</evidence>
<feature type="transmembrane region" description="Helical" evidence="5">
    <location>
        <begin position="161"/>
        <end position="182"/>
    </location>
</feature>
<feature type="transmembrane region" description="Helical" evidence="5">
    <location>
        <begin position="131"/>
        <end position="149"/>
    </location>
</feature>
<feature type="transmembrane region" description="Helical" evidence="5">
    <location>
        <begin position="38"/>
        <end position="56"/>
    </location>
</feature>
<evidence type="ECO:0000313" key="6">
    <source>
        <dbReference type="EMBL" id="CAK8053707.1"/>
    </source>
</evidence>
<keyword evidence="7" id="KW-1185">Reference proteome</keyword>
<feature type="transmembrane region" description="Helical" evidence="5">
    <location>
        <begin position="97"/>
        <end position="119"/>
    </location>
</feature>
<comment type="subcellular location">
    <subcellularLocation>
        <location evidence="1">Membrane</location>
        <topology evidence="1">Multi-pass membrane protein</topology>
    </subcellularLocation>
</comment>
<reference evidence="6 7" key="1">
    <citation type="submission" date="2024-01" db="EMBL/GenBank/DDBJ databases">
        <authorList>
            <person name="Botero Cardona J."/>
        </authorList>
    </citation>
    <scope>NUCLEOTIDE SEQUENCE [LARGE SCALE GENOMIC DNA]</scope>
    <source>
        <strain evidence="6 7">LMG 33000</strain>
    </source>
</reference>
<feature type="transmembrane region" description="Helical" evidence="5">
    <location>
        <begin position="12"/>
        <end position="32"/>
    </location>
</feature>
<dbReference type="InterPro" id="IPR038770">
    <property type="entry name" value="Na+/solute_symporter_sf"/>
</dbReference>
<accession>A0ABM9N3I1</accession>
<dbReference type="Gene3D" id="1.20.1530.20">
    <property type="match status" value="1"/>
</dbReference>
<dbReference type="Pfam" id="PF01758">
    <property type="entry name" value="SBF"/>
    <property type="match status" value="1"/>
</dbReference>